<name>A0A9P5TDB1_9AGAM</name>
<reference evidence="2" key="2">
    <citation type="journal article" date="2020" name="Nat. Commun.">
        <title>Large-scale genome sequencing of mycorrhizal fungi provides insights into the early evolution of symbiotic traits.</title>
        <authorList>
            <person name="Miyauchi S."/>
            <person name="Kiss E."/>
            <person name="Kuo A."/>
            <person name="Drula E."/>
            <person name="Kohler A."/>
            <person name="Sanchez-Garcia M."/>
            <person name="Morin E."/>
            <person name="Andreopoulos B."/>
            <person name="Barry K.W."/>
            <person name="Bonito G."/>
            <person name="Buee M."/>
            <person name="Carver A."/>
            <person name="Chen C."/>
            <person name="Cichocki N."/>
            <person name="Clum A."/>
            <person name="Culley D."/>
            <person name="Crous P.W."/>
            <person name="Fauchery L."/>
            <person name="Girlanda M."/>
            <person name="Hayes R.D."/>
            <person name="Keri Z."/>
            <person name="LaButti K."/>
            <person name="Lipzen A."/>
            <person name="Lombard V."/>
            <person name="Magnuson J."/>
            <person name="Maillard F."/>
            <person name="Murat C."/>
            <person name="Nolan M."/>
            <person name="Ohm R.A."/>
            <person name="Pangilinan J."/>
            <person name="Pereira M.F."/>
            <person name="Perotto S."/>
            <person name="Peter M."/>
            <person name="Pfister S."/>
            <person name="Riley R."/>
            <person name="Sitrit Y."/>
            <person name="Stielow J.B."/>
            <person name="Szollosi G."/>
            <person name="Zifcakova L."/>
            <person name="Stursova M."/>
            <person name="Spatafora J.W."/>
            <person name="Tedersoo L."/>
            <person name="Vaario L.M."/>
            <person name="Yamada A."/>
            <person name="Yan M."/>
            <person name="Wang P."/>
            <person name="Xu J."/>
            <person name="Bruns T."/>
            <person name="Baldrian P."/>
            <person name="Vilgalys R."/>
            <person name="Dunand C."/>
            <person name="Henrissat B."/>
            <person name="Grigoriev I.V."/>
            <person name="Hibbett D."/>
            <person name="Nagy L.G."/>
            <person name="Martin F.M."/>
        </authorList>
    </citation>
    <scope>NUCLEOTIDE SEQUENCE</scope>
    <source>
        <strain evidence="2">Prilba</strain>
    </source>
</reference>
<dbReference type="EMBL" id="WHVB01000002">
    <property type="protein sequence ID" value="KAF8486211.1"/>
    <property type="molecule type" value="Genomic_DNA"/>
</dbReference>
<reference evidence="2" key="1">
    <citation type="submission" date="2019-10" db="EMBL/GenBank/DDBJ databases">
        <authorList>
            <consortium name="DOE Joint Genome Institute"/>
            <person name="Kuo A."/>
            <person name="Miyauchi S."/>
            <person name="Kiss E."/>
            <person name="Drula E."/>
            <person name="Kohler A."/>
            <person name="Sanchez-Garcia M."/>
            <person name="Andreopoulos B."/>
            <person name="Barry K.W."/>
            <person name="Bonito G."/>
            <person name="Buee M."/>
            <person name="Carver A."/>
            <person name="Chen C."/>
            <person name="Cichocki N."/>
            <person name="Clum A."/>
            <person name="Culley D."/>
            <person name="Crous P.W."/>
            <person name="Fauchery L."/>
            <person name="Girlanda M."/>
            <person name="Hayes R."/>
            <person name="Keri Z."/>
            <person name="LaButti K."/>
            <person name="Lipzen A."/>
            <person name="Lombard V."/>
            <person name="Magnuson J."/>
            <person name="Maillard F."/>
            <person name="Morin E."/>
            <person name="Murat C."/>
            <person name="Nolan M."/>
            <person name="Ohm R."/>
            <person name="Pangilinan J."/>
            <person name="Pereira M."/>
            <person name="Perotto S."/>
            <person name="Peter M."/>
            <person name="Riley R."/>
            <person name="Sitrit Y."/>
            <person name="Stielow B."/>
            <person name="Szollosi G."/>
            <person name="Zifcakova L."/>
            <person name="Stursova M."/>
            <person name="Spatafora J.W."/>
            <person name="Tedersoo L."/>
            <person name="Vaario L.-M."/>
            <person name="Yamada A."/>
            <person name="Yan M."/>
            <person name="Wang P."/>
            <person name="Xu J."/>
            <person name="Bruns T."/>
            <person name="Baldrian P."/>
            <person name="Vilgalys R."/>
            <person name="Henrissat B."/>
            <person name="Grigoriev I.V."/>
            <person name="Hibbett D."/>
            <person name="Nagy L.G."/>
            <person name="Martin F.M."/>
        </authorList>
    </citation>
    <scope>NUCLEOTIDE SEQUENCE</scope>
    <source>
        <strain evidence="2">Prilba</strain>
    </source>
</reference>
<dbReference type="AlphaFoldDB" id="A0A9P5TDB1"/>
<organism evidence="2 3">
    <name type="scientific">Russula ochroleuca</name>
    <dbReference type="NCBI Taxonomy" id="152965"/>
    <lineage>
        <taxon>Eukaryota</taxon>
        <taxon>Fungi</taxon>
        <taxon>Dikarya</taxon>
        <taxon>Basidiomycota</taxon>
        <taxon>Agaricomycotina</taxon>
        <taxon>Agaricomycetes</taxon>
        <taxon>Russulales</taxon>
        <taxon>Russulaceae</taxon>
        <taxon>Russula</taxon>
    </lineage>
</organism>
<sequence length="222" mass="24316">MRTPRRLMSLFQLPLILSNTSLLPALFFPAPLLPVSLLPLSLLSAPFLPVHLPVSHLSVPPPPSPPPPRSPPLSSIPPLRLASDSSEGLPFSFLSRNSASPLLPHPVMQQTRRFTPLPSPLPPKGAFRGSHTHRVLIASNYLSFLPVPFSRATVARFQQHPSSPPCPVDFAFPPVSCPIHTCDTHTISVLFPYYQPEDPVNLAFPLRYPSPSLSTSLISRFP</sequence>
<keyword evidence="3" id="KW-1185">Reference proteome</keyword>
<protein>
    <submittedName>
        <fullName evidence="2">Uncharacterized protein</fullName>
    </submittedName>
</protein>
<evidence type="ECO:0000313" key="2">
    <source>
        <dbReference type="EMBL" id="KAF8486211.1"/>
    </source>
</evidence>
<accession>A0A9P5TDB1</accession>
<comment type="caution">
    <text evidence="2">The sequence shown here is derived from an EMBL/GenBank/DDBJ whole genome shotgun (WGS) entry which is preliminary data.</text>
</comment>
<dbReference type="Proteomes" id="UP000759537">
    <property type="component" value="Unassembled WGS sequence"/>
</dbReference>
<feature type="compositionally biased region" description="Pro residues" evidence="1">
    <location>
        <begin position="59"/>
        <end position="75"/>
    </location>
</feature>
<gene>
    <name evidence="2" type="ORF">DFH94DRAFT_711498</name>
</gene>
<proteinExistence type="predicted"/>
<evidence type="ECO:0000313" key="3">
    <source>
        <dbReference type="Proteomes" id="UP000759537"/>
    </source>
</evidence>
<feature type="region of interest" description="Disordered" evidence="1">
    <location>
        <begin position="58"/>
        <end position="82"/>
    </location>
</feature>
<evidence type="ECO:0000256" key="1">
    <source>
        <dbReference type="SAM" id="MobiDB-lite"/>
    </source>
</evidence>